<sequence length="171" mass="19409">MSLNLIEIVRRMNMASVVRGLIEYNGIDNCIRSRMKNFKQVNFESTFCVPCQKPDIEQIIKVSADTKILKYEIVKTPVGLSLEGQKVTGYKLLVSGDINYKIQYVADETTQSVHTFHESIPFCGYIVLPKKFNKDSYINPSALVEDISVEQMDERCVYGNINLLLIADISC</sequence>
<dbReference type="KEGG" id="ctae:BGI42_09890"/>
<protein>
    <submittedName>
        <fullName evidence="2">DUF3794 domain-containing protein</fullName>
    </submittedName>
</protein>
<dbReference type="STRING" id="394958.BGI42_09890"/>
<reference evidence="3" key="1">
    <citation type="submission" date="2016-09" db="EMBL/GenBank/DDBJ databases">
        <title>Genomics of Clostridium taeniosporum, an organism which forms endospores with ribbon-like appendages.</title>
        <authorList>
            <person name="Walker J.R."/>
        </authorList>
    </citation>
    <scope>NUCLEOTIDE SEQUENCE [LARGE SCALE GENOMIC DNA]</scope>
    <source>
        <strain evidence="3">1/k</strain>
    </source>
</reference>
<name>A0A1D7XL19_9CLOT</name>
<gene>
    <name evidence="2" type="ORF">BGI42_09890</name>
</gene>
<dbReference type="Pfam" id="PF12673">
    <property type="entry name" value="SipL"/>
    <property type="match status" value="1"/>
</dbReference>
<organism evidence="2 3">
    <name type="scientific">Clostridium taeniosporum</name>
    <dbReference type="NCBI Taxonomy" id="394958"/>
    <lineage>
        <taxon>Bacteria</taxon>
        <taxon>Bacillati</taxon>
        <taxon>Bacillota</taxon>
        <taxon>Clostridia</taxon>
        <taxon>Eubacteriales</taxon>
        <taxon>Clostridiaceae</taxon>
        <taxon>Clostridium</taxon>
    </lineage>
</organism>
<keyword evidence="3" id="KW-1185">Reference proteome</keyword>
<proteinExistence type="predicted"/>
<dbReference type="Proteomes" id="UP000094652">
    <property type="component" value="Chromosome"/>
</dbReference>
<dbReference type="EMBL" id="CP017253">
    <property type="protein sequence ID" value="AOR24021.2"/>
    <property type="molecule type" value="Genomic_DNA"/>
</dbReference>
<feature type="domain" description="SipL SPOCS" evidence="1">
    <location>
        <begin position="55"/>
        <end position="150"/>
    </location>
</feature>
<accession>A0A1D7XL19</accession>
<dbReference type="InterPro" id="IPR024300">
    <property type="entry name" value="SipL_SPOCS_dom"/>
</dbReference>
<evidence type="ECO:0000259" key="1">
    <source>
        <dbReference type="Pfam" id="PF12673"/>
    </source>
</evidence>
<dbReference type="AlphaFoldDB" id="A0A1D7XL19"/>
<evidence type="ECO:0000313" key="3">
    <source>
        <dbReference type="Proteomes" id="UP000094652"/>
    </source>
</evidence>
<evidence type="ECO:0000313" key="2">
    <source>
        <dbReference type="EMBL" id="AOR24021.2"/>
    </source>
</evidence>